<dbReference type="Gene3D" id="2.40.420.20">
    <property type="match status" value="1"/>
</dbReference>
<evidence type="ECO:0000313" key="6">
    <source>
        <dbReference type="Proteomes" id="UP000007468"/>
    </source>
</evidence>
<dbReference type="PANTHER" id="PTHR30469">
    <property type="entry name" value="MULTIDRUG RESISTANCE PROTEIN MDTA"/>
    <property type="match status" value="1"/>
</dbReference>
<keyword evidence="6" id="KW-1185">Reference proteome</keyword>
<evidence type="ECO:0000256" key="1">
    <source>
        <dbReference type="SAM" id="MobiDB-lite"/>
    </source>
</evidence>
<dbReference type="GO" id="GO:1990281">
    <property type="term" value="C:efflux pump complex"/>
    <property type="evidence" value="ECO:0007669"/>
    <property type="project" value="TreeGrafter"/>
</dbReference>
<feature type="transmembrane region" description="Helical" evidence="2">
    <location>
        <begin position="35"/>
        <end position="53"/>
    </location>
</feature>
<evidence type="ECO:0000313" key="5">
    <source>
        <dbReference type="EMBL" id="EFE27643.1"/>
    </source>
</evidence>
<dbReference type="OrthoDB" id="9777308at2"/>
<evidence type="ECO:0000259" key="3">
    <source>
        <dbReference type="Pfam" id="PF25917"/>
    </source>
</evidence>
<dbReference type="PANTHER" id="PTHR30469:SF33">
    <property type="entry name" value="SLR1207 PROTEIN"/>
    <property type="match status" value="1"/>
</dbReference>
<organism evidence="5 6">
    <name type="scientific">Filifactor alocis (strain ATCC 35896 / CCUG 47790 / D40 B5)</name>
    <name type="common">Fusobacterium alocis</name>
    <dbReference type="NCBI Taxonomy" id="546269"/>
    <lineage>
        <taxon>Bacteria</taxon>
        <taxon>Bacillati</taxon>
        <taxon>Bacillota</taxon>
        <taxon>Clostridia</taxon>
        <taxon>Peptostreptococcales</taxon>
        <taxon>Filifactoraceae</taxon>
        <taxon>Filifactor</taxon>
    </lineage>
</organism>
<keyword evidence="2" id="KW-1133">Transmembrane helix</keyword>
<name>D6GTX2_FILAD</name>
<dbReference type="GO" id="GO:0015562">
    <property type="term" value="F:efflux transmembrane transporter activity"/>
    <property type="evidence" value="ECO:0007669"/>
    <property type="project" value="TreeGrafter"/>
</dbReference>
<reference evidence="6" key="1">
    <citation type="submission" date="2010-12" db="EMBL/GenBank/DDBJ databases">
        <title>The genome sequence of Filifactor alocis strain ATCC 35896.</title>
        <authorList>
            <consortium name="The Broad Institute Genome Sequencing Platform"/>
            <person name="Ward D."/>
            <person name="Earl A."/>
            <person name="Feldgarden M."/>
            <person name="Young S.K."/>
            <person name="Gargeya S."/>
            <person name="Zeng Q."/>
            <person name="Alvarado L."/>
            <person name="Berlin A."/>
            <person name="Bochicchio J."/>
            <person name="Chapman S.B."/>
            <person name="Chen Z."/>
            <person name="Freedman E."/>
            <person name="Gellesch M."/>
            <person name="Goldberg J."/>
            <person name="Griggs A."/>
            <person name="Gujja S."/>
            <person name="Heilman E."/>
            <person name="Heiman D."/>
            <person name="Howarth C."/>
            <person name="Mehta T."/>
            <person name="Neiman D."/>
            <person name="Pearson M."/>
            <person name="Roberts A."/>
            <person name="Saif S."/>
            <person name="Shea T."/>
            <person name="Shenoy N."/>
            <person name="Sisk P."/>
            <person name="Stolte C."/>
            <person name="Sykes S."/>
            <person name="White J."/>
            <person name="Yandava C."/>
            <person name="Izard J."/>
            <person name="Blanton J.M."/>
            <person name="Baranova O.V."/>
            <person name="Tanner A.C."/>
            <person name="Dewhirst F.E."/>
            <person name="Haas B."/>
            <person name="Nusbaum C."/>
            <person name="Birren B."/>
        </authorList>
    </citation>
    <scope>NUCLEOTIDE SEQUENCE [LARGE SCALE GENOMIC DNA]</scope>
    <source>
        <strain evidence="6">ATCC 35896 / CCUG 47790 / D40 B5</strain>
    </source>
</reference>
<sequence>MEQSKELMATTDVPATEEIKFKQKKSWKKRVKKKYIFLALLVLAGGYGAKNFLSPKQQVDIPVKMGNVTTRDIEETLLVEGPVSGSETAEVTSVLNNKILQINVKEGDYVTKGQVLAVLDSTDIRNEISQAQQKLELSKLTTDEAVRQQQTNYDNAVITMNEAKRVLDQSQSLVEAGAISEDEFILAKQAYEKAVVAVDGFHTVNGKVVPTESQKKSISLDRNTIAMKQKDIEKTLIKSPINGTITRVNAKLGRYAADTENKAAMFVIEDLVNLNVKVRVGEHQIEKIKLGQQVTVSSNILGKKTLVGVVDSIAPSGENKDASGTKKVIPVTIKITEKSDVLIPGVTAKSKIMIASKKGIKAVPSEAVHADLEGNNHYVYKVLEDNTVKKVPVQINLQDAFYTEVMSDDLKEGDKIVLNSSGEKILQEGSKVREEQELNNAAPQETKEGETIAE</sequence>
<dbReference type="Gene3D" id="2.40.30.170">
    <property type="match status" value="1"/>
</dbReference>
<feature type="domain" description="Multidrug resistance protein MdtA-like barrel-sandwich hybrid" evidence="3">
    <location>
        <begin position="87"/>
        <end position="264"/>
    </location>
</feature>
<dbReference type="SUPFAM" id="SSF111369">
    <property type="entry name" value="HlyD-like secretion proteins"/>
    <property type="match status" value="1"/>
</dbReference>
<dbReference type="AlphaFoldDB" id="D6GTX2"/>
<dbReference type="KEGG" id="faa:HMPREF0389_01562"/>
<dbReference type="eggNOG" id="COG0845">
    <property type="taxonomic scope" value="Bacteria"/>
</dbReference>
<keyword evidence="2" id="KW-0812">Transmembrane</keyword>
<feature type="compositionally biased region" description="Basic and acidic residues" evidence="1">
    <location>
        <begin position="445"/>
        <end position="454"/>
    </location>
</feature>
<keyword evidence="2" id="KW-0472">Membrane</keyword>
<dbReference type="Proteomes" id="UP000007468">
    <property type="component" value="Chromosome"/>
</dbReference>
<evidence type="ECO:0000256" key="2">
    <source>
        <dbReference type="SAM" id="Phobius"/>
    </source>
</evidence>
<dbReference type="EMBL" id="CP002390">
    <property type="protein sequence ID" value="EFE27643.1"/>
    <property type="molecule type" value="Genomic_DNA"/>
</dbReference>
<dbReference type="Gene3D" id="2.40.50.100">
    <property type="match status" value="1"/>
</dbReference>
<dbReference type="RefSeq" id="WP_014262381.1">
    <property type="nucleotide sequence ID" value="NC_016630.1"/>
</dbReference>
<gene>
    <name evidence="5" type="ordered locus">HMPREF0389_01562</name>
</gene>
<dbReference type="Pfam" id="PF25917">
    <property type="entry name" value="BSH_RND"/>
    <property type="match status" value="1"/>
</dbReference>
<dbReference type="STRING" id="546269.HMPREF0389_01562"/>
<accession>D6GTX2</accession>
<feature type="region of interest" description="Disordered" evidence="1">
    <location>
        <begin position="428"/>
        <end position="454"/>
    </location>
</feature>
<protein>
    <submittedName>
        <fullName evidence="5">Efflux transporter, RND family, MFP subunit</fullName>
    </submittedName>
</protein>
<dbReference type="Pfam" id="PF25990">
    <property type="entry name" value="Beta-barrel_YknX"/>
    <property type="match status" value="1"/>
</dbReference>
<proteinExistence type="predicted"/>
<evidence type="ECO:0000259" key="4">
    <source>
        <dbReference type="Pfam" id="PF25990"/>
    </source>
</evidence>
<feature type="domain" description="YknX-like beta-barrel" evidence="4">
    <location>
        <begin position="275"/>
        <end position="348"/>
    </location>
</feature>
<dbReference type="InterPro" id="IPR058625">
    <property type="entry name" value="MdtA-like_BSH"/>
</dbReference>
<dbReference type="InterPro" id="IPR058636">
    <property type="entry name" value="Beta-barrel_YknX"/>
</dbReference>